<organism evidence="2 3">
    <name type="scientific">Pleodorina starrii</name>
    <dbReference type="NCBI Taxonomy" id="330485"/>
    <lineage>
        <taxon>Eukaryota</taxon>
        <taxon>Viridiplantae</taxon>
        <taxon>Chlorophyta</taxon>
        <taxon>core chlorophytes</taxon>
        <taxon>Chlorophyceae</taxon>
        <taxon>CS clade</taxon>
        <taxon>Chlamydomonadales</taxon>
        <taxon>Volvocaceae</taxon>
        <taxon>Pleodorina</taxon>
    </lineage>
</organism>
<accession>A0A9W6BN67</accession>
<evidence type="ECO:0000256" key="1">
    <source>
        <dbReference type="SAM" id="MobiDB-lite"/>
    </source>
</evidence>
<name>A0A9W6BN67_9CHLO</name>
<keyword evidence="3" id="KW-1185">Reference proteome</keyword>
<sequence length="243" mass="25522">MTGLAQRNCTPTQTGVRGWCSKPGRRPFTRIVASSSSPRNNAESTQQNIATVDQTRRALLLTALAGTSAFVSPRPVHADLITDALRGFTRPDVTVKDAVVILLDAKSTLREIQGIAATPSDSQERFRARAFWPAYAMRLRAVAEAAPVVAGLVTGASDKEETLSGYYGGKAAEGAGVADAVYQGLGRVLTISGRTIRAEAQASPDAAAGAELAIDGFLEKVPASLLADAQQFRVDRAKAAGLL</sequence>
<evidence type="ECO:0000313" key="2">
    <source>
        <dbReference type="EMBL" id="GLC55058.1"/>
    </source>
</evidence>
<dbReference type="OrthoDB" id="567525at2759"/>
<dbReference type="Proteomes" id="UP001165080">
    <property type="component" value="Unassembled WGS sequence"/>
</dbReference>
<protein>
    <submittedName>
        <fullName evidence="2">Uncharacterized protein</fullName>
    </submittedName>
</protein>
<evidence type="ECO:0000313" key="3">
    <source>
        <dbReference type="Proteomes" id="UP001165080"/>
    </source>
</evidence>
<proteinExistence type="predicted"/>
<dbReference type="EMBL" id="BRXU01000012">
    <property type="protein sequence ID" value="GLC55058.1"/>
    <property type="molecule type" value="Genomic_DNA"/>
</dbReference>
<feature type="region of interest" description="Disordered" evidence="1">
    <location>
        <begin position="1"/>
        <end position="21"/>
    </location>
</feature>
<reference evidence="2 3" key="1">
    <citation type="journal article" date="2023" name="Commun. Biol.">
        <title>Reorganization of the ancestral sex-determining regions during the evolution of trioecy in Pleodorina starrii.</title>
        <authorList>
            <person name="Takahashi K."/>
            <person name="Suzuki S."/>
            <person name="Kawai-Toyooka H."/>
            <person name="Yamamoto K."/>
            <person name="Hamaji T."/>
            <person name="Ootsuki R."/>
            <person name="Yamaguchi H."/>
            <person name="Kawachi M."/>
            <person name="Higashiyama T."/>
            <person name="Nozaki H."/>
        </authorList>
    </citation>
    <scope>NUCLEOTIDE SEQUENCE [LARGE SCALE GENOMIC DNA]</scope>
    <source>
        <strain evidence="2 3">NIES-4479</strain>
    </source>
</reference>
<feature type="compositionally biased region" description="Polar residues" evidence="1">
    <location>
        <begin position="1"/>
        <end position="15"/>
    </location>
</feature>
<dbReference type="AlphaFoldDB" id="A0A9W6BN67"/>
<comment type="caution">
    <text evidence="2">The sequence shown here is derived from an EMBL/GenBank/DDBJ whole genome shotgun (WGS) entry which is preliminary data.</text>
</comment>
<gene>
    <name evidence="2" type="primary">PLEST009001</name>
    <name evidence="2" type="ORF">PLESTB_000939200</name>
</gene>